<evidence type="ECO:0000313" key="2">
    <source>
        <dbReference type="Proteomes" id="UP001162156"/>
    </source>
</evidence>
<accession>A0AAV8XWL4</accession>
<reference evidence="1" key="1">
    <citation type="journal article" date="2023" name="Insect Mol. Biol.">
        <title>Genome sequencing provides insights into the evolution of gene families encoding plant cell wall-degrading enzymes in longhorned beetles.</title>
        <authorList>
            <person name="Shin N.R."/>
            <person name="Okamura Y."/>
            <person name="Kirsch R."/>
            <person name="Pauchet Y."/>
        </authorList>
    </citation>
    <scope>NUCLEOTIDE SEQUENCE</scope>
    <source>
        <strain evidence="1">RBIC_L_NR</strain>
    </source>
</reference>
<keyword evidence="2" id="KW-1185">Reference proteome</keyword>
<dbReference type="PANTHER" id="PTHR33480">
    <property type="entry name" value="SET DOMAIN-CONTAINING PROTEIN-RELATED"/>
    <property type="match status" value="1"/>
</dbReference>
<comment type="caution">
    <text evidence="1">The sequence shown here is derived from an EMBL/GenBank/DDBJ whole genome shotgun (WGS) entry which is preliminary data.</text>
</comment>
<dbReference type="AlphaFoldDB" id="A0AAV8XWL4"/>
<dbReference type="EMBL" id="JANEYF010002714">
    <property type="protein sequence ID" value="KAJ8943079.1"/>
    <property type="molecule type" value="Genomic_DNA"/>
</dbReference>
<dbReference type="PANTHER" id="PTHR33480:SF1">
    <property type="entry name" value="TYR RECOMBINASE DOMAIN-CONTAINING PROTEIN"/>
    <property type="match status" value="1"/>
</dbReference>
<dbReference type="Proteomes" id="UP001162156">
    <property type="component" value="Unassembled WGS sequence"/>
</dbReference>
<evidence type="ECO:0000313" key="1">
    <source>
        <dbReference type="EMBL" id="KAJ8943079.1"/>
    </source>
</evidence>
<organism evidence="1 2">
    <name type="scientific">Rhamnusium bicolor</name>
    <dbReference type="NCBI Taxonomy" id="1586634"/>
    <lineage>
        <taxon>Eukaryota</taxon>
        <taxon>Metazoa</taxon>
        <taxon>Ecdysozoa</taxon>
        <taxon>Arthropoda</taxon>
        <taxon>Hexapoda</taxon>
        <taxon>Insecta</taxon>
        <taxon>Pterygota</taxon>
        <taxon>Neoptera</taxon>
        <taxon>Endopterygota</taxon>
        <taxon>Coleoptera</taxon>
        <taxon>Polyphaga</taxon>
        <taxon>Cucujiformia</taxon>
        <taxon>Chrysomeloidea</taxon>
        <taxon>Cerambycidae</taxon>
        <taxon>Lepturinae</taxon>
        <taxon>Rhagiini</taxon>
        <taxon>Rhamnusium</taxon>
    </lineage>
</organism>
<proteinExistence type="predicted"/>
<sequence length="161" mass="17907">MLTVVSQKMRTMGKLLLAIKASTTLANFLEVLKPENYNYIIAATKVIAGFDTQNLSFKSPSLALQLGTDLKFMCQVAKKAITIKDPLMGRIENRGEKRNDISQLHEMIASHWSNDIGSLANKVLNEKKIDNPKLLPTAEDVALFNNYTSSMASEAYENILN</sequence>
<protein>
    <submittedName>
        <fullName evidence="1">Uncharacterized protein</fullName>
    </submittedName>
</protein>
<gene>
    <name evidence="1" type="ORF">NQ314_009828</name>
</gene>
<name>A0AAV8XWL4_9CUCU</name>